<keyword evidence="14" id="KW-0675">Receptor</keyword>
<evidence type="ECO:0000313" key="16">
    <source>
        <dbReference type="Proteomes" id="UP000694621"/>
    </source>
</evidence>
<dbReference type="PRINTS" id="PR01310">
    <property type="entry name" value="P2X3RECEPTOR"/>
</dbReference>
<dbReference type="Gene3D" id="2.60.490.10">
    <property type="entry name" value="atp-gated p2x4 ion channel domain"/>
    <property type="match status" value="1"/>
</dbReference>
<evidence type="ECO:0000256" key="3">
    <source>
        <dbReference type="ARBA" id="ARBA00022448"/>
    </source>
</evidence>
<evidence type="ECO:0000256" key="5">
    <source>
        <dbReference type="ARBA" id="ARBA00022692"/>
    </source>
</evidence>
<dbReference type="GO" id="GO:0005524">
    <property type="term" value="F:ATP binding"/>
    <property type="evidence" value="ECO:0007669"/>
    <property type="project" value="InterPro"/>
</dbReference>
<dbReference type="Proteomes" id="UP000694621">
    <property type="component" value="Unplaced"/>
</dbReference>
<evidence type="ECO:0000256" key="2">
    <source>
        <dbReference type="ARBA" id="ARBA00009848"/>
    </source>
</evidence>
<dbReference type="PRINTS" id="PR01307">
    <property type="entry name" value="P2XRECEPTOR"/>
</dbReference>
<evidence type="ECO:0000256" key="6">
    <source>
        <dbReference type="ARBA" id="ARBA00022989"/>
    </source>
</evidence>
<evidence type="ECO:0000256" key="4">
    <source>
        <dbReference type="ARBA" id="ARBA00022475"/>
    </source>
</evidence>
<dbReference type="GO" id="GO:0033198">
    <property type="term" value="P:response to ATP"/>
    <property type="evidence" value="ECO:0007669"/>
    <property type="project" value="InterPro"/>
</dbReference>
<dbReference type="GO" id="GO:0005886">
    <property type="term" value="C:plasma membrane"/>
    <property type="evidence" value="ECO:0007669"/>
    <property type="project" value="UniProtKB-SubCell"/>
</dbReference>
<keyword evidence="7 14" id="KW-0406">Ion transport</keyword>
<accession>A0A8B9K8B2</accession>
<dbReference type="Gene3D" id="1.10.287.940">
    <property type="entry name" value="atp-gated p2x4 ion channel"/>
    <property type="match status" value="1"/>
</dbReference>
<dbReference type="GO" id="GO:0070588">
    <property type="term" value="P:calcium ion transmembrane transport"/>
    <property type="evidence" value="ECO:0007669"/>
    <property type="project" value="TreeGrafter"/>
</dbReference>
<name>A0A8B9K8B2_ASTMX</name>
<comment type="similarity">
    <text evidence="2 14">Belongs to the P2X receptor family.</text>
</comment>
<reference evidence="15" key="1">
    <citation type="submission" date="2025-08" db="UniProtKB">
        <authorList>
            <consortium name="Ensembl"/>
        </authorList>
    </citation>
    <scope>IDENTIFICATION</scope>
</reference>
<evidence type="ECO:0000256" key="11">
    <source>
        <dbReference type="ARBA" id="ARBA00023286"/>
    </source>
</evidence>
<keyword evidence="8 14" id="KW-0472">Membrane</keyword>
<dbReference type="GO" id="GO:0001614">
    <property type="term" value="F:purinergic nucleotide receptor activity"/>
    <property type="evidence" value="ECO:0007669"/>
    <property type="project" value="InterPro"/>
</dbReference>
<dbReference type="NCBIfam" id="TIGR00863">
    <property type="entry name" value="P2X"/>
    <property type="match status" value="1"/>
</dbReference>
<feature type="transmembrane region" description="Helical" evidence="14">
    <location>
        <begin position="30"/>
        <end position="52"/>
    </location>
</feature>
<dbReference type="InterPro" id="IPR001429">
    <property type="entry name" value="P2X_purnocptor"/>
</dbReference>
<proteinExistence type="inferred from homology"/>
<evidence type="ECO:0000256" key="7">
    <source>
        <dbReference type="ARBA" id="ARBA00023065"/>
    </source>
</evidence>
<organism evidence="15 16">
    <name type="scientific">Astyanax mexicanus</name>
    <name type="common">Blind cave fish</name>
    <name type="synonym">Astyanax fasciatus mexicanus</name>
    <dbReference type="NCBI Taxonomy" id="7994"/>
    <lineage>
        <taxon>Eukaryota</taxon>
        <taxon>Metazoa</taxon>
        <taxon>Chordata</taxon>
        <taxon>Craniata</taxon>
        <taxon>Vertebrata</taxon>
        <taxon>Euteleostomi</taxon>
        <taxon>Actinopterygii</taxon>
        <taxon>Neopterygii</taxon>
        <taxon>Teleostei</taxon>
        <taxon>Ostariophysi</taxon>
        <taxon>Characiformes</taxon>
        <taxon>Characoidei</taxon>
        <taxon>Acestrorhamphidae</taxon>
        <taxon>Acestrorhamphinae</taxon>
        <taxon>Astyanax</taxon>
    </lineage>
</organism>
<evidence type="ECO:0000313" key="15">
    <source>
        <dbReference type="Ensembl" id="ENSAMXP00005032087.1"/>
    </source>
</evidence>
<evidence type="ECO:0000256" key="14">
    <source>
        <dbReference type="RuleBase" id="RU000681"/>
    </source>
</evidence>
<keyword evidence="12 14" id="KW-0407">Ion channel</keyword>
<dbReference type="GO" id="GO:0098794">
    <property type="term" value="C:postsynapse"/>
    <property type="evidence" value="ECO:0007669"/>
    <property type="project" value="GOC"/>
</dbReference>
<dbReference type="AlphaFoldDB" id="A0A8B9K8B2"/>
<feature type="transmembrane region" description="Helical" evidence="14">
    <location>
        <begin position="334"/>
        <end position="356"/>
    </location>
</feature>
<sequence length="366" mass="42159">MRSCCWEKMWNCVTEFFTYDTTKSVVVKSWTIGIINRIVQLLIISYFGWVFLYEKAYQERDTAIESSVMTKVRGFGEHQHKIMDVADYVTPTHGGSEFCIITKLITTEKQVQGKCPESESKFKCEHNDNCTKLMSRPALNGLLTGKCVQFHSSTSEKYCEIRGWCPADTDDIPIKPMMEVENFTILIKNSIRFPRYNFTKGNFLPTINSSYVKKCNFDFEKNTYCPIFKVGDVVRLAHQNFTTLVNKGGVIGIKISWVCDLDKSEDECEPAYFFTRLDITSEKSSVLSSYSFRFAKYFKMADGTEYRTLLKAYAIRFNVIVTGNAGKSRMIPALFYMVLLIFVVRVAFFTICYYQLNNSLMQQGIS</sequence>
<dbReference type="FunFam" id="2.60.490.10:FF:000001">
    <property type="entry name" value="P2X purinoceptor"/>
    <property type="match status" value="1"/>
</dbReference>
<keyword evidence="9" id="KW-1015">Disulfide bond</keyword>
<dbReference type="PROSITE" id="PS01212">
    <property type="entry name" value="P2X_RECEPTOR"/>
    <property type="match status" value="1"/>
</dbReference>
<dbReference type="Pfam" id="PF00864">
    <property type="entry name" value="P2X_receptor"/>
    <property type="match status" value="1"/>
</dbReference>
<evidence type="ECO:0000256" key="9">
    <source>
        <dbReference type="ARBA" id="ARBA00023157"/>
    </source>
</evidence>
<evidence type="ECO:0000256" key="12">
    <source>
        <dbReference type="ARBA" id="ARBA00023303"/>
    </source>
</evidence>
<dbReference type="InterPro" id="IPR053792">
    <property type="entry name" value="P2X_RECEPTOR_CS"/>
</dbReference>
<keyword evidence="4" id="KW-1003">Cell membrane</keyword>
<dbReference type="InterPro" id="IPR059116">
    <property type="entry name" value="P2X_receptor"/>
</dbReference>
<protein>
    <recommendedName>
        <fullName evidence="14">P2X purinoceptor</fullName>
    </recommendedName>
</protein>
<keyword evidence="10" id="KW-0325">Glycoprotein</keyword>
<dbReference type="InterPro" id="IPR003046">
    <property type="entry name" value="P2X3_purnocptor"/>
</dbReference>
<dbReference type="PANTHER" id="PTHR10125:SF8">
    <property type="entry name" value="P2X PURINOCEPTOR 3"/>
    <property type="match status" value="1"/>
</dbReference>
<evidence type="ECO:0000256" key="10">
    <source>
        <dbReference type="ARBA" id="ARBA00023180"/>
    </source>
</evidence>
<dbReference type="Ensembl" id="ENSAMXT00005035081.1">
    <property type="protein sequence ID" value="ENSAMXP00005032087.1"/>
    <property type="gene ID" value="ENSAMXG00005015674.1"/>
</dbReference>
<keyword evidence="6 14" id="KW-1133">Transmembrane helix</keyword>
<keyword evidence="11" id="KW-1071">Ligand-gated ion channel</keyword>
<keyword evidence="3 14" id="KW-0813">Transport</keyword>
<comment type="function">
    <text evidence="14">Receptor for ATP that acts as a ligand-gated ion channel.</text>
</comment>
<comment type="subcellular location">
    <subcellularLocation>
        <location evidence="1">Cell membrane</location>
        <topology evidence="1">Multi-pass membrane protein</topology>
    </subcellularLocation>
    <subcellularLocation>
        <location evidence="14">Membrane</location>
        <topology evidence="14">Multi-pass membrane protein</topology>
    </subcellularLocation>
</comment>
<dbReference type="InterPro" id="IPR027309">
    <property type="entry name" value="P2X_extracellular_dom_sf"/>
</dbReference>
<dbReference type="GO" id="GO:0004931">
    <property type="term" value="F:extracellularly ATP-gated monoatomic cation channel activity"/>
    <property type="evidence" value="ECO:0007669"/>
    <property type="project" value="InterPro"/>
</dbReference>
<keyword evidence="5 14" id="KW-0812">Transmembrane</keyword>
<comment type="catalytic activity">
    <reaction evidence="13">
        <text>Ca(2+)(in) = Ca(2+)(out)</text>
        <dbReference type="Rhea" id="RHEA:29671"/>
        <dbReference type="ChEBI" id="CHEBI:29108"/>
    </reaction>
</comment>
<evidence type="ECO:0000256" key="1">
    <source>
        <dbReference type="ARBA" id="ARBA00004651"/>
    </source>
</evidence>
<evidence type="ECO:0000256" key="13">
    <source>
        <dbReference type="ARBA" id="ARBA00036634"/>
    </source>
</evidence>
<dbReference type="PANTHER" id="PTHR10125">
    <property type="entry name" value="P2X PURINOCEPTOR"/>
    <property type="match status" value="1"/>
</dbReference>
<evidence type="ECO:0000256" key="8">
    <source>
        <dbReference type="ARBA" id="ARBA00023136"/>
    </source>
</evidence>